<dbReference type="EMBL" id="JAAIWK010000002">
    <property type="protein sequence ID" value="NEY18735.1"/>
    <property type="molecule type" value="Genomic_DNA"/>
</dbReference>
<accession>A0A6M0P3G2</accession>
<protein>
    <submittedName>
        <fullName evidence="7">DUF1232 domain-containing protein</fullName>
    </submittedName>
</protein>
<feature type="transmembrane region" description="Helical" evidence="5">
    <location>
        <begin position="73"/>
        <end position="90"/>
    </location>
</feature>
<proteinExistence type="predicted"/>
<evidence type="ECO:0000256" key="3">
    <source>
        <dbReference type="ARBA" id="ARBA00022989"/>
    </source>
</evidence>
<dbReference type="GO" id="GO:0012505">
    <property type="term" value="C:endomembrane system"/>
    <property type="evidence" value="ECO:0007669"/>
    <property type="project" value="UniProtKB-SubCell"/>
</dbReference>
<keyword evidence="8" id="KW-1185">Reference proteome</keyword>
<dbReference type="OrthoDB" id="9793277at2"/>
<comment type="caution">
    <text evidence="7">The sequence shown here is derived from an EMBL/GenBank/DDBJ whole genome shotgun (WGS) entry which is preliminary data.</text>
</comment>
<keyword evidence="3 5" id="KW-1133">Transmembrane helix</keyword>
<dbReference type="InterPro" id="IPR010652">
    <property type="entry name" value="DUF1232"/>
</dbReference>
<dbReference type="Pfam" id="PF06803">
    <property type="entry name" value="DUF1232"/>
    <property type="match status" value="1"/>
</dbReference>
<dbReference type="AlphaFoldDB" id="A0A6M0P3G2"/>
<sequence length="134" mass="15653">MMLKKILFKRIAYRLFSSKAKTYAENKMKTKRLLSESEKKASSHKTSLKHIWSNIRILFQLLKAWTTGEYRDVPYRTIIMILVGLLYFISPIDLIPDFLTGPGLLDDTAVLAFLLSQITPDLNKFVQWKENQQK</sequence>
<evidence type="ECO:0000256" key="2">
    <source>
        <dbReference type="ARBA" id="ARBA00022692"/>
    </source>
</evidence>
<keyword evidence="4 5" id="KW-0472">Membrane</keyword>
<evidence type="ECO:0000313" key="7">
    <source>
        <dbReference type="EMBL" id="NEY18735.1"/>
    </source>
</evidence>
<gene>
    <name evidence="7" type="ORF">G4D61_01970</name>
</gene>
<comment type="subcellular location">
    <subcellularLocation>
        <location evidence="1">Endomembrane system</location>
        <topology evidence="1">Multi-pass membrane protein</topology>
    </subcellularLocation>
</comment>
<name>A0A6M0P3G2_9BACI</name>
<evidence type="ECO:0000256" key="4">
    <source>
        <dbReference type="ARBA" id="ARBA00023136"/>
    </source>
</evidence>
<reference evidence="7 8" key="1">
    <citation type="submission" date="2020-03" db="EMBL/GenBank/DDBJ databases">
        <title>Bacillus aquiflavi sp. nov., isolated from yellow water of strong flavor Chinese baijiu in Yibin region of China.</title>
        <authorList>
            <person name="Xie J."/>
        </authorList>
    </citation>
    <scope>NUCLEOTIDE SEQUENCE [LARGE SCALE GENOMIC DNA]</scope>
    <source>
        <strain evidence="7 8">Gsoil 114</strain>
    </source>
</reference>
<evidence type="ECO:0000256" key="5">
    <source>
        <dbReference type="SAM" id="Phobius"/>
    </source>
</evidence>
<keyword evidence="2 5" id="KW-0812">Transmembrane</keyword>
<organism evidence="7 8">
    <name type="scientific">Heyndrickxia ginsengihumi</name>
    <dbReference type="NCBI Taxonomy" id="363870"/>
    <lineage>
        <taxon>Bacteria</taxon>
        <taxon>Bacillati</taxon>
        <taxon>Bacillota</taxon>
        <taxon>Bacilli</taxon>
        <taxon>Bacillales</taxon>
        <taxon>Bacillaceae</taxon>
        <taxon>Heyndrickxia</taxon>
    </lineage>
</organism>
<evidence type="ECO:0000259" key="6">
    <source>
        <dbReference type="Pfam" id="PF06803"/>
    </source>
</evidence>
<dbReference type="Proteomes" id="UP000476934">
    <property type="component" value="Unassembled WGS sequence"/>
</dbReference>
<evidence type="ECO:0000313" key="8">
    <source>
        <dbReference type="Proteomes" id="UP000476934"/>
    </source>
</evidence>
<evidence type="ECO:0000256" key="1">
    <source>
        <dbReference type="ARBA" id="ARBA00004127"/>
    </source>
</evidence>
<feature type="domain" description="DUF1232" evidence="6">
    <location>
        <begin position="78"/>
        <end position="113"/>
    </location>
</feature>